<dbReference type="PANTHER" id="PTHR43625">
    <property type="entry name" value="AFLATOXIN B1 ALDEHYDE REDUCTASE"/>
    <property type="match status" value="1"/>
</dbReference>
<dbReference type="GO" id="GO:0016491">
    <property type="term" value="F:oxidoreductase activity"/>
    <property type="evidence" value="ECO:0007669"/>
    <property type="project" value="UniProtKB-KW"/>
</dbReference>
<dbReference type="CDD" id="cd19077">
    <property type="entry name" value="AKR_AKR8A1-2"/>
    <property type="match status" value="1"/>
</dbReference>
<keyword evidence="4" id="KW-1185">Reference proteome</keyword>
<evidence type="ECO:0000256" key="1">
    <source>
        <dbReference type="ARBA" id="ARBA00023002"/>
    </source>
</evidence>
<dbReference type="InterPro" id="IPR036812">
    <property type="entry name" value="NAD(P)_OxRdtase_dom_sf"/>
</dbReference>
<evidence type="ECO:0000313" key="4">
    <source>
        <dbReference type="Proteomes" id="UP000467700"/>
    </source>
</evidence>
<proteinExistence type="predicted"/>
<reference evidence="3 4" key="1">
    <citation type="submission" date="2020-01" db="EMBL/GenBank/DDBJ databases">
        <authorList>
            <person name="Gupta K D."/>
        </authorList>
    </citation>
    <scope>NUCLEOTIDE SEQUENCE [LARGE SCALE GENOMIC DNA]</scope>
</reference>
<dbReference type="AlphaFoldDB" id="A0A8S0W330"/>
<evidence type="ECO:0000259" key="2">
    <source>
        <dbReference type="Pfam" id="PF00248"/>
    </source>
</evidence>
<protein>
    <recommendedName>
        <fullName evidence="2">NADP-dependent oxidoreductase domain-containing protein</fullName>
    </recommendedName>
</protein>
<accession>A0A8S0W330</accession>
<dbReference type="InterPro" id="IPR023210">
    <property type="entry name" value="NADP_OxRdtase_dom"/>
</dbReference>
<dbReference type="Pfam" id="PF00248">
    <property type="entry name" value="Aldo_ket_red"/>
    <property type="match status" value="1"/>
</dbReference>
<dbReference type="PANTHER" id="PTHR43625:SF78">
    <property type="entry name" value="PYRIDOXAL REDUCTASE-RELATED"/>
    <property type="match status" value="1"/>
</dbReference>
<organism evidence="3 4">
    <name type="scientific">Cyclocybe aegerita</name>
    <name type="common">Black poplar mushroom</name>
    <name type="synonym">Agrocybe aegerita</name>
    <dbReference type="NCBI Taxonomy" id="1973307"/>
    <lineage>
        <taxon>Eukaryota</taxon>
        <taxon>Fungi</taxon>
        <taxon>Dikarya</taxon>
        <taxon>Basidiomycota</taxon>
        <taxon>Agaricomycotina</taxon>
        <taxon>Agaricomycetes</taxon>
        <taxon>Agaricomycetidae</taxon>
        <taxon>Agaricales</taxon>
        <taxon>Agaricineae</taxon>
        <taxon>Bolbitiaceae</taxon>
        <taxon>Cyclocybe</taxon>
    </lineage>
</organism>
<evidence type="ECO:0000313" key="3">
    <source>
        <dbReference type="EMBL" id="CAA7268215.1"/>
    </source>
</evidence>
<dbReference type="EMBL" id="CACVBS010000067">
    <property type="protein sequence ID" value="CAA7268215.1"/>
    <property type="molecule type" value="Genomic_DNA"/>
</dbReference>
<sequence length="368" mass="39888">MLKKIFCRAASALHLDGHHPPPTSEEHTMTIQSTVKVGNTTLAKIGHGLMTMTWVPTQVPDDVAFEAIKTSLDAVPAGVKMLLNAAEFYGEPHDFTANLDLVARFFEKYPSYADKAFLSVKGGTKENAYAPDNSAENLRRSVDNCLKHLRGAKKIDLFEPCRIDNKYPVEDQIRALAALQKEGKFGYIGLSECSAASLRRAQAVAPITMVEIEVSPIAYEEETKKVIATCAEFGIIIEAYSPMGKGLLTGAITKLEDLPAGDHRSRFSRFTPENFEHNSKIVNAFNSIAASKGVTPAQLSIAWVSSKGPHIIPLPGSSKKSRTEENLAACDIKLTEAEIAQIDAAVTATPVKGGRAVDGLESVFMLWG</sequence>
<dbReference type="OrthoDB" id="37537at2759"/>
<keyword evidence="1" id="KW-0560">Oxidoreductase</keyword>
<name>A0A8S0W330_CYCAE</name>
<dbReference type="InterPro" id="IPR050791">
    <property type="entry name" value="Aldo-Keto_reductase"/>
</dbReference>
<dbReference type="Gene3D" id="3.20.20.100">
    <property type="entry name" value="NADP-dependent oxidoreductase domain"/>
    <property type="match status" value="1"/>
</dbReference>
<feature type="domain" description="NADP-dependent oxidoreductase" evidence="2">
    <location>
        <begin position="44"/>
        <end position="345"/>
    </location>
</feature>
<gene>
    <name evidence="3" type="ORF">AAE3_LOCUS10467</name>
</gene>
<dbReference type="Proteomes" id="UP000467700">
    <property type="component" value="Unassembled WGS sequence"/>
</dbReference>
<dbReference type="GO" id="GO:0005737">
    <property type="term" value="C:cytoplasm"/>
    <property type="evidence" value="ECO:0007669"/>
    <property type="project" value="TreeGrafter"/>
</dbReference>
<dbReference type="SUPFAM" id="SSF51430">
    <property type="entry name" value="NAD(P)-linked oxidoreductase"/>
    <property type="match status" value="1"/>
</dbReference>
<comment type="caution">
    <text evidence="3">The sequence shown here is derived from an EMBL/GenBank/DDBJ whole genome shotgun (WGS) entry which is preliminary data.</text>
</comment>